<dbReference type="PANTHER" id="PTHR34477:SF5">
    <property type="entry name" value="BSL5627 PROTEIN"/>
    <property type="match status" value="1"/>
</dbReference>
<dbReference type="EMBL" id="JBHUMD010000027">
    <property type="protein sequence ID" value="MFD2603164.1"/>
    <property type="molecule type" value="Genomic_DNA"/>
</dbReference>
<dbReference type="InterPro" id="IPR000305">
    <property type="entry name" value="GIY-YIG_endonuc"/>
</dbReference>
<comment type="similarity">
    <text evidence="1">Belongs to the UPF0213 family.</text>
</comment>
<dbReference type="Gene3D" id="3.40.1440.10">
    <property type="entry name" value="GIY-YIG endonuclease"/>
    <property type="match status" value="1"/>
</dbReference>
<feature type="domain" description="GIY-YIG" evidence="2">
    <location>
        <begin position="8"/>
        <end position="86"/>
    </location>
</feature>
<dbReference type="SMART" id="SM00465">
    <property type="entry name" value="GIYc"/>
    <property type="match status" value="1"/>
</dbReference>
<dbReference type="PANTHER" id="PTHR34477">
    <property type="entry name" value="UPF0213 PROTEIN YHBQ"/>
    <property type="match status" value="1"/>
</dbReference>
<evidence type="ECO:0000313" key="4">
    <source>
        <dbReference type="Proteomes" id="UP001597480"/>
    </source>
</evidence>
<dbReference type="InterPro" id="IPR035901">
    <property type="entry name" value="GIY-YIG_endonuc_sf"/>
</dbReference>
<dbReference type="Pfam" id="PF01541">
    <property type="entry name" value="GIY-YIG"/>
    <property type="match status" value="1"/>
</dbReference>
<gene>
    <name evidence="3" type="ORF">ACFSR3_13965</name>
</gene>
<dbReference type="Proteomes" id="UP001597480">
    <property type="component" value="Unassembled WGS sequence"/>
</dbReference>
<protein>
    <submittedName>
        <fullName evidence="3">GIY-YIG nuclease family protein</fullName>
    </submittedName>
</protein>
<name>A0ABW5NYF7_9FLAO</name>
<dbReference type="PROSITE" id="PS50164">
    <property type="entry name" value="GIY_YIG"/>
    <property type="match status" value="1"/>
</dbReference>
<reference evidence="4" key="1">
    <citation type="journal article" date="2019" name="Int. J. Syst. Evol. Microbiol.">
        <title>The Global Catalogue of Microorganisms (GCM) 10K type strain sequencing project: providing services to taxonomists for standard genome sequencing and annotation.</title>
        <authorList>
            <consortium name="The Broad Institute Genomics Platform"/>
            <consortium name="The Broad Institute Genome Sequencing Center for Infectious Disease"/>
            <person name="Wu L."/>
            <person name="Ma J."/>
        </authorList>
    </citation>
    <scope>NUCLEOTIDE SEQUENCE [LARGE SCALE GENOMIC DNA]</scope>
    <source>
        <strain evidence="4">KCTC 42107</strain>
    </source>
</reference>
<dbReference type="SUPFAM" id="SSF82771">
    <property type="entry name" value="GIY-YIG endonuclease"/>
    <property type="match status" value="1"/>
</dbReference>
<dbReference type="CDD" id="cd10448">
    <property type="entry name" value="GIY-YIG_unchar_3"/>
    <property type="match status" value="1"/>
</dbReference>
<accession>A0ABW5NYF7</accession>
<comment type="caution">
    <text evidence="3">The sequence shown here is derived from an EMBL/GenBank/DDBJ whole genome shotgun (WGS) entry which is preliminary data.</text>
</comment>
<evidence type="ECO:0000259" key="2">
    <source>
        <dbReference type="PROSITE" id="PS50164"/>
    </source>
</evidence>
<organism evidence="3 4">
    <name type="scientific">Flavobacterium suzhouense</name>
    <dbReference type="NCBI Taxonomy" id="1529638"/>
    <lineage>
        <taxon>Bacteria</taxon>
        <taxon>Pseudomonadati</taxon>
        <taxon>Bacteroidota</taxon>
        <taxon>Flavobacteriia</taxon>
        <taxon>Flavobacteriales</taxon>
        <taxon>Flavobacteriaceae</taxon>
        <taxon>Flavobacterium</taxon>
    </lineage>
</organism>
<dbReference type="InterPro" id="IPR050190">
    <property type="entry name" value="UPF0213_domain"/>
</dbReference>
<evidence type="ECO:0000256" key="1">
    <source>
        <dbReference type="ARBA" id="ARBA00007435"/>
    </source>
</evidence>
<sequence>MYKTLGTHNYYVYILTNKAKTVLYIGFTNNLSERIYAHQNPEAHSKHFTTRYKCYYLVYYERYGESETGIDRETQLKKWNRSKKDALITGFNPEWRFLNDDVSDLI</sequence>
<keyword evidence="4" id="KW-1185">Reference proteome</keyword>
<dbReference type="RefSeq" id="WP_379821805.1">
    <property type="nucleotide sequence ID" value="NZ_JBHUMD010000027.1"/>
</dbReference>
<evidence type="ECO:0000313" key="3">
    <source>
        <dbReference type="EMBL" id="MFD2603164.1"/>
    </source>
</evidence>
<proteinExistence type="inferred from homology"/>